<feature type="compositionally biased region" description="Polar residues" evidence="1">
    <location>
        <begin position="1965"/>
        <end position="1981"/>
    </location>
</feature>
<feature type="region of interest" description="Disordered" evidence="1">
    <location>
        <begin position="1888"/>
        <end position="1981"/>
    </location>
</feature>
<dbReference type="InterPro" id="IPR018247">
    <property type="entry name" value="EF_Hand_1_Ca_BS"/>
</dbReference>
<organism evidence="3">
    <name type="scientific">Burkholderia phage vB_BgluM-SURPRISE13</name>
    <dbReference type="NCBI Taxonomy" id="3159457"/>
    <lineage>
        <taxon>Viruses</taxon>
    </lineage>
</organism>
<dbReference type="SUPFAM" id="SSF53955">
    <property type="entry name" value="Lysozyme-like"/>
    <property type="match status" value="1"/>
</dbReference>
<feature type="compositionally biased region" description="Polar residues" evidence="1">
    <location>
        <begin position="1916"/>
        <end position="1926"/>
    </location>
</feature>
<feature type="compositionally biased region" description="Low complexity" evidence="1">
    <location>
        <begin position="2023"/>
        <end position="2036"/>
    </location>
</feature>
<evidence type="ECO:0000256" key="1">
    <source>
        <dbReference type="SAM" id="MobiDB-lite"/>
    </source>
</evidence>
<dbReference type="GO" id="GO:0004568">
    <property type="term" value="F:chitinase activity"/>
    <property type="evidence" value="ECO:0007669"/>
    <property type="project" value="InterPro"/>
</dbReference>
<feature type="compositionally biased region" description="Low complexity" evidence="1">
    <location>
        <begin position="1659"/>
        <end position="1674"/>
    </location>
</feature>
<proteinExistence type="predicted"/>
<feature type="compositionally biased region" description="Basic and acidic residues" evidence="1">
    <location>
        <begin position="1615"/>
        <end position="1628"/>
    </location>
</feature>
<feature type="compositionally biased region" description="Polar residues" evidence="1">
    <location>
        <begin position="1938"/>
        <end position="1958"/>
    </location>
</feature>
<accession>A0AAU7PEW1</accession>
<dbReference type="InterPro" id="IPR000726">
    <property type="entry name" value="Glyco_hydro_19_cat"/>
</dbReference>
<feature type="compositionally biased region" description="Basic and acidic residues" evidence="1">
    <location>
        <begin position="1292"/>
        <end position="1304"/>
    </location>
</feature>
<gene>
    <name evidence="3" type="ORF">SURPRISE13_042</name>
</gene>
<dbReference type="GO" id="GO:0006032">
    <property type="term" value="P:chitin catabolic process"/>
    <property type="evidence" value="ECO:0007669"/>
    <property type="project" value="InterPro"/>
</dbReference>
<dbReference type="GO" id="GO:0016998">
    <property type="term" value="P:cell wall macromolecule catabolic process"/>
    <property type="evidence" value="ECO:0007669"/>
    <property type="project" value="InterPro"/>
</dbReference>
<feature type="region of interest" description="Disordered" evidence="1">
    <location>
        <begin position="2023"/>
        <end position="2062"/>
    </location>
</feature>
<evidence type="ECO:0000259" key="2">
    <source>
        <dbReference type="Pfam" id="PF00182"/>
    </source>
</evidence>
<dbReference type="Pfam" id="PF00182">
    <property type="entry name" value="Glyco_hydro_19"/>
    <property type="match status" value="1"/>
</dbReference>
<feature type="compositionally biased region" description="Acidic residues" evidence="1">
    <location>
        <begin position="13"/>
        <end position="22"/>
    </location>
</feature>
<feature type="domain" description="Glycoside hydrolase family 19 catalytic" evidence="2">
    <location>
        <begin position="1788"/>
        <end position="1843"/>
    </location>
</feature>
<feature type="region of interest" description="Disordered" evidence="1">
    <location>
        <begin position="1292"/>
        <end position="1329"/>
    </location>
</feature>
<feature type="region of interest" description="Disordered" evidence="1">
    <location>
        <begin position="1659"/>
        <end position="1697"/>
    </location>
</feature>
<feature type="region of interest" description="Disordered" evidence="1">
    <location>
        <begin position="1230"/>
        <end position="1275"/>
    </location>
</feature>
<reference evidence="3" key="1">
    <citation type="submission" date="2024-05" db="EMBL/GenBank/DDBJ databases">
        <title>Isolation and characterization of the novel Burkholderia jumbo bacteriophage Surprise13.</title>
        <authorList>
            <person name="Supina B.S.I."/>
            <person name="Dennis J."/>
        </authorList>
    </citation>
    <scope>NUCLEOTIDE SEQUENCE</scope>
</reference>
<protein>
    <submittedName>
        <fullName evidence="3">Tail fiber protein</fullName>
    </submittedName>
</protein>
<evidence type="ECO:0000313" key="3">
    <source>
        <dbReference type="EMBL" id="XBS47525.1"/>
    </source>
</evidence>
<dbReference type="InterPro" id="IPR023346">
    <property type="entry name" value="Lysozyme-like_dom_sf"/>
</dbReference>
<dbReference type="PROSITE" id="PS00018">
    <property type="entry name" value="EF_HAND_1"/>
    <property type="match status" value="1"/>
</dbReference>
<sequence length="2062" mass="222294">MASKKKGGRNDFDFDSDLDFDIPDFGGDNPEAVKKDRKPIATGMKSAAAGFGKTFANEARLRKTLTKSLPKEYEEPISKAFEIKDGARDLYNTTATQAGEILRETKRSVGRIARNLDSALPKKLSDKLKAWGDSADSDSSGSMSKSEIEQGTIDSAFASIFAQTQQAQADNQKKQDAKAIIQDQIDTKRHKDMTQILGSIDNSLLSLTTFQDKISTNYMKKSLELQFRSYFVQNDMLQLQVKFFDQFKTDLQAITKNTGLPDYVKKAPKEALMELMRQKTFDSLASTLSRKRSQWMSGVFKKAGKKVTDVLGNVREGLSTVLDTAESGTSMYGSGMGPSGAEMAGDLVGGFAGGKAQDAIAKRIRAAMLKNPKAVKHGNKLAQVFGGLPQWVGNELENGKYADKIPEWLKEILKPEGESSSVNLSREVDLDRAARWSEKSARSLNIVIPDLLSKIHHELYVSRTGDVKSKPLAYDYEKGKFVQNKDRQSQLADTIVSGKTKEATKHQIDSIFKEIDPEGTKIHPKARQAIAERIYGANKDNVYFNRENMLSHRVIGDHDGAREAIQEYIEKDPSGANERRLSRMFGNVGAHNGEVKDVVQSLIDQGRHGELADMGILDLKTGRINMDMIRKMELGHGFGGGNKTPNRPQTHTGQGIEGGGAAGEDTIFSAFGNIFSGGNVKAFAKGGVFSNKVVNRPTAFPMKNGKTGVMGEAGPEAIMPLSRDEKGRLGVKVAKGKTEKVVEEIRDILKRFEAKGFGGGMMDPEMLEAYLSGKVQDAKGFFGRGGALARKGVFGAGKALWTGAKNSFDRTKRMGKTLTGWATSGGSSALDWLGKQKDKFDLYIGNEVEPRLSRAKLEAGKYIDEATGKVIEKYEDIKGNVKDIDTGEIVLRASELKDGILKNFETGKSVLLRLTGWGKSAIKTSMDRLKKTIATATGFSKSVYGLAWTGVKKAYEQLTDAPQDVYLKDQYETPVLLKRIMEQGLYFDKATLDPITKVSQIKGPVVDNEENVLITKEDLARGLYDKEGKEIKTGFDKIAQFVGNSIKGTLATYKKILGKGKDLGMKAMGWLKGLFGFDSPFTVFSSRTNDILTAMYAMLNDRLPGERSPELDSMIGKSGSGSTGQTVKKAGKAATAFKQGFMSRWRKGKDQAQGKLDELKERLPGDIDRAKHMAREAHRDASDKVNEWKDEHWDPAEQAVREKLGRGKDRVVDGLHAVVDTLRERLPDKKAKLEGDSDGDGVRDGSIDDIRKKRAAAKAEKEKEKEEAEKTAEKGSSKGAFAALASFFKKKKGEDDEKDDDHSLLGDILGSGGGKEVEKEGGKVAKKASRWSKMMPKGKGIGSRLLRGGMKVAGGAAKLGLKFGGALLGGGLLSAETLLGGLSLVGSALGMAGTALAAVVSSPVTVPLLLAAGVGAAGYFAYKWLTKPDPQPIEKVRLVQYGFKANDTDAYKKMKSLEQQLAGAVVFKGENAEFDPKKVDLQAAMKIYGLDPSSKSDATKFVAWFANRFRPIYLLHRALIKTSQSPKPLEDVDSNKPDFKKSYLEQCSFPGDHYNIPTNPIKDKDYLPSSKFSVDQQIKIALDEVAKEGTKKEDNKGAAAPAAAGGVAAAAMAKNEADKKKFEEDQKKNNANLTPMQKDPKHDVDKQQAFNRLQAATVGANAAPGGPGRAPGDPVTGPSGPNGQAKPAKSKPGVKPMSGAAELVKQTLLKDMPKYGITSPNQQAALLGNIEHESGFQPISENLNYKPSQLMKLWPNRFPTETQAQQVASQGPQGIANNIYGGRMGNTDANDGWDYRGRGPLQITGKSNYAAVSKAMGKDIVNDPDKLITDPQAAADSALAYWKLNPALGKNADAGNFQKVRQMINGGGIGADDANARVQSYLDKIKNGELSVGGSSSGAGGTVTPTGMVDSPKPSTPNSIDNNPNTGPVPDAYKQAGKATSSTSPAQLVSSPRPSFDSSAGGGSPLTSSSPAPSQNSFVRQNTQLNTGDSMDIMKQGLKESQSQTALLSRIADSMDKLTAALTQGGGAPAAPAAPTEQNNYGKPAAPMTAPSLGFRRTLAGA</sequence>
<feature type="region of interest" description="Disordered" evidence="1">
    <location>
        <begin position="1615"/>
        <end position="1644"/>
    </location>
</feature>
<feature type="region of interest" description="Disordered" evidence="1">
    <location>
        <begin position="1"/>
        <end position="38"/>
    </location>
</feature>
<dbReference type="EMBL" id="PP856017">
    <property type="protein sequence ID" value="XBS47525.1"/>
    <property type="molecule type" value="Genomic_DNA"/>
</dbReference>
<dbReference type="Gene3D" id="1.10.530.10">
    <property type="match status" value="1"/>
</dbReference>
<name>A0AAU7PEW1_9VIRU</name>